<dbReference type="Pfam" id="PF11578">
    <property type="entry name" value="DUF3237"/>
    <property type="match status" value="1"/>
</dbReference>
<dbReference type="PANTHER" id="PTHR28221">
    <property type="entry name" value="RNA POLYMERASE I-SPECIFIC TRANSCRIPTION INITIATION FACTOR RRN6"/>
    <property type="match status" value="1"/>
</dbReference>
<dbReference type="AlphaFoldDB" id="A0A8K0RAV5"/>
<dbReference type="Proteomes" id="UP000813461">
    <property type="component" value="Unassembled WGS sequence"/>
</dbReference>
<feature type="domain" description="RRN6 K-rich C-terminal" evidence="3">
    <location>
        <begin position="867"/>
        <end position="1006"/>
    </location>
</feature>
<feature type="compositionally biased region" description="Polar residues" evidence="1">
    <location>
        <begin position="973"/>
        <end position="986"/>
    </location>
</feature>
<dbReference type="GO" id="GO:0070860">
    <property type="term" value="C:RNA polymerase I core factor complex"/>
    <property type="evidence" value="ECO:0007669"/>
    <property type="project" value="TreeGrafter"/>
</dbReference>
<dbReference type="OrthoDB" id="4090074at2759"/>
<keyword evidence="6" id="KW-1185">Reference proteome</keyword>
<feature type="compositionally biased region" description="Polar residues" evidence="1">
    <location>
        <begin position="1018"/>
        <end position="1030"/>
    </location>
</feature>
<reference evidence="5" key="1">
    <citation type="journal article" date="2021" name="Nat. Commun.">
        <title>Genetic determinants of endophytism in the Arabidopsis root mycobiome.</title>
        <authorList>
            <person name="Mesny F."/>
            <person name="Miyauchi S."/>
            <person name="Thiergart T."/>
            <person name="Pickel B."/>
            <person name="Atanasova L."/>
            <person name="Karlsson M."/>
            <person name="Huettel B."/>
            <person name="Barry K.W."/>
            <person name="Haridas S."/>
            <person name="Chen C."/>
            <person name="Bauer D."/>
            <person name="Andreopoulos W."/>
            <person name="Pangilinan J."/>
            <person name="LaButti K."/>
            <person name="Riley R."/>
            <person name="Lipzen A."/>
            <person name="Clum A."/>
            <person name="Drula E."/>
            <person name="Henrissat B."/>
            <person name="Kohler A."/>
            <person name="Grigoriev I.V."/>
            <person name="Martin F.M."/>
            <person name="Hacquard S."/>
        </authorList>
    </citation>
    <scope>NUCLEOTIDE SEQUENCE</scope>
    <source>
        <strain evidence="5">MPI-SDFR-AT-0120</strain>
    </source>
</reference>
<dbReference type="InterPro" id="IPR019350">
    <property type="entry name" value="RNA_pol_I-sp_TIF_RRN6-like"/>
</dbReference>
<dbReference type="InterPro" id="IPR048536">
    <property type="entry name" value="Rrn6_K-rich"/>
</dbReference>
<evidence type="ECO:0000313" key="5">
    <source>
        <dbReference type="EMBL" id="KAH7088796.1"/>
    </source>
</evidence>
<dbReference type="InterPro" id="IPR048535">
    <property type="entry name" value="RRN6_beta-prop"/>
</dbReference>
<dbReference type="GO" id="GO:0042790">
    <property type="term" value="P:nucleolar large rRNA transcription by RNA polymerase I"/>
    <property type="evidence" value="ECO:0007669"/>
    <property type="project" value="TreeGrafter"/>
</dbReference>
<accession>A0A8K0RAV5</accession>
<feature type="compositionally biased region" description="Basic residues" evidence="1">
    <location>
        <begin position="908"/>
        <end position="917"/>
    </location>
</feature>
<feature type="region of interest" description="Disordered" evidence="1">
    <location>
        <begin position="892"/>
        <end position="1030"/>
    </location>
</feature>
<evidence type="ECO:0000259" key="3">
    <source>
        <dbReference type="Pfam" id="PF20639"/>
    </source>
</evidence>
<dbReference type="EMBL" id="JAGMVJ010000007">
    <property type="protein sequence ID" value="KAH7088796.1"/>
    <property type="molecule type" value="Genomic_DNA"/>
</dbReference>
<feature type="region of interest" description="Disordered" evidence="1">
    <location>
        <begin position="758"/>
        <end position="842"/>
    </location>
</feature>
<evidence type="ECO:0000259" key="2">
    <source>
        <dbReference type="Pfam" id="PF10214"/>
    </source>
</evidence>
<name>A0A8K0RAV5_9PLEO</name>
<evidence type="ECO:0000259" key="4">
    <source>
        <dbReference type="Pfam" id="PF20640"/>
    </source>
</evidence>
<protein>
    <submittedName>
        <fullName evidence="5">RNA polymerase I-specific transcription-initiation factor-domain-containing protein</fullName>
    </submittedName>
</protein>
<dbReference type="GO" id="GO:0001163">
    <property type="term" value="F:RNA polymerase I transcription regulatory region sequence-specific DNA binding"/>
    <property type="evidence" value="ECO:0007669"/>
    <property type="project" value="TreeGrafter"/>
</dbReference>
<feature type="compositionally biased region" description="Low complexity" evidence="1">
    <location>
        <begin position="1006"/>
        <end position="1017"/>
    </location>
</feature>
<feature type="compositionally biased region" description="Polar residues" evidence="1">
    <location>
        <begin position="778"/>
        <end position="795"/>
    </location>
</feature>
<dbReference type="Pfam" id="PF20639">
    <property type="entry name" value="Rrn6_K-rich"/>
    <property type="match status" value="1"/>
</dbReference>
<dbReference type="InterPro" id="IPR048537">
    <property type="entry name" value="RRN6_HB"/>
</dbReference>
<feature type="domain" description="RRN6 beta-propeller" evidence="2">
    <location>
        <begin position="111"/>
        <end position="472"/>
    </location>
</feature>
<dbReference type="Pfam" id="PF20640">
    <property type="entry name" value="Rrn6_HB"/>
    <property type="match status" value="1"/>
</dbReference>
<proteinExistence type="predicted"/>
<feature type="compositionally biased region" description="Polar residues" evidence="1">
    <location>
        <begin position="953"/>
        <end position="964"/>
    </location>
</feature>
<feature type="domain" description="RRN6 helical bundle" evidence="4">
    <location>
        <begin position="594"/>
        <end position="750"/>
    </location>
</feature>
<evidence type="ECO:0000256" key="1">
    <source>
        <dbReference type="SAM" id="MobiDB-lite"/>
    </source>
</evidence>
<dbReference type="Gene3D" id="2.40.160.20">
    <property type="match status" value="1"/>
</dbReference>
<organism evidence="5 6">
    <name type="scientific">Paraphoma chrysanthemicola</name>
    <dbReference type="NCBI Taxonomy" id="798071"/>
    <lineage>
        <taxon>Eukaryota</taxon>
        <taxon>Fungi</taxon>
        <taxon>Dikarya</taxon>
        <taxon>Ascomycota</taxon>
        <taxon>Pezizomycotina</taxon>
        <taxon>Dothideomycetes</taxon>
        <taxon>Pleosporomycetidae</taxon>
        <taxon>Pleosporales</taxon>
        <taxon>Pleosporineae</taxon>
        <taxon>Phaeosphaeriaceae</taxon>
        <taxon>Paraphoma</taxon>
    </lineage>
</organism>
<comment type="caution">
    <text evidence="5">The sequence shown here is derived from an EMBL/GenBank/DDBJ whole genome shotgun (WGS) entry which is preliminary data.</text>
</comment>
<dbReference type="PANTHER" id="PTHR28221:SF2">
    <property type="entry name" value="RNA POLYMERASE I-SPECIFIC TRANSCRIPTION INITIATION FACTOR RRN6"/>
    <property type="match status" value="1"/>
</dbReference>
<gene>
    <name evidence="5" type="ORF">FB567DRAFT_440466</name>
</gene>
<sequence>MAERNLNHLNYGHAGEAAFNLDSQEWTFGRIFTTPNLTPIAVKEGTQTASTEVVPPSIQFPGSALSTRLTDANNNAKALLHQHPQLVPALDLLVEPSVTSAAILSTTSTYDPLVGNLFSTGSVTLEQAGRSGTWENPRRVAATVTGEAGNVLRLTMLYKQTLGWDVDKSVRIAGFTFKDADHGYWNEDAAPIQQVCFAESVDRSNFLAVRLPNRTVIFRPVHSQHSRLPGYSSHYELPASVLDAHPILILNLDQSGGAPHADVAFNPDFQFQFAVVDQNHMWSVWDIESNRKSDVYTITCLAQGPTVSQETEESTVEDGWGRIFWVGDVNTIMVCNRRHLNVFSLQAGSYETLPCAPIISPKSSDWILDAKRHPATRSQFLVLTSTFLFLVAVTTSADALDHSIQNAGTRIVTSWRHYRGAEDFTLSMSVQMLDETNLCLLLYSRLNNMVQMYTFVDNSFDDAPISSSSPTLIGSFLDGIGHVTSIAMDHLPFTGDTDSTALGVGRLYFMQGRQFYKLFTMQADLSVHEHIVYVPAVSKNGGNQQTGSVKDLGWSTIHRPKRYKNALEEEILDIEEFEALEGPISKLPFQAAAWRDIRDHGRNHSTLDLGVLYGAVSRRARSDDPKVDIPTLAGQLRERVLDSAGVEQLPLGTLMDFAGRQIDVSDIDEASTMLADLFTLENSLTRVRRIASIRLLQLGDDEADATLSRLYDDILHTWIASLPPDMPLRVRQRKERLARRIAAEVTLASVRILQQDVETDLSDTPRGPSQDGGISMPILSSQPLASSSPNTSHWPFSSPLPSVAASQSMHTLTSHPQSSQLSSQPHIDSLPSPKARPTPSDPIARLSKYLKFKDDAVASAPLPPTVNQLLSHWQPGEDPSKYDWEAIERADRAENMDVPSQQQQEKERRRKERREKKQKREDELARSQPSSQPFVFAKPVIPRSSPGPVLAGMNSSSQIPSQGYPQVPLPGTVLSSQGPFGAQSQVEPGKFGGRPDKKKKKKRVTGRQVGRGTARRGSFTSSSTFPMRNLTPQASSYTSYKLHLRPLLVNCTMSGFPSLQPAFTVRVDIDAPLPVGGQAGSQLVIVPMVSGTVKSEEGFEPKLDAELHGVGYDYIHNDASGNHMRLDVRSQVKNNDGTIFAMYYKGTVALTDSVKAVLGGSPDAKTTPYGDSFVTFTFETGSEKYKDLENGTYVAAGHFVTGEGKPGTVVEYKVSKVVQ</sequence>
<dbReference type="Pfam" id="PF10214">
    <property type="entry name" value="Rrn6_beta-prop"/>
    <property type="match status" value="1"/>
</dbReference>
<dbReference type="GO" id="GO:0001179">
    <property type="term" value="F:RNA polymerase I general transcription initiation factor binding"/>
    <property type="evidence" value="ECO:0007669"/>
    <property type="project" value="TreeGrafter"/>
</dbReference>
<feature type="compositionally biased region" description="Low complexity" evidence="1">
    <location>
        <begin position="811"/>
        <end position="826"/>
    </location>
</feature>
<evidence type="ECO:0000313" key="6">
    <source>
        <dbReference type="Proteomes" id="UP000813461"/>
    </source>
</evidence>
<feature type="compositionally biased region" description="Basic residues" evidence="1">
    <location>
        <begin position="996"/>
        <end position="1005"/>
    </location>
</feature>